<reference evidence="3" key="1">
    <citation type="submission" date="2023-07" db="EMBL/GenBank/DDBJ databases">
        <title>30 novel species of actinomycetes from the DSMZ collection.</title>
        <authorList>
            <person name="Nouioui I."/>
        </authorList>
    </citation>
    <scope>NUCLEOTIDE SEQUENCE [LARGE SCALE GENOMIC DNA]</scope>
    <source>
        <strain evidence="3">DSM 41982</strain>
    </source>
</reference>
<dbReference type="EMBL" id="JAVRER010000038">
    <property type="protein sequence ID" value="MDT0418089.1"/>
    <property type="molecule type" value="Genomic_DNA"/>
</dbReference>
<name>A0ABD5E9J4_9ACTN</name>
<accession>A0ABD5E9J4</accession>
<dbReference type="AlphaFoldDB" id="A0ABD5E9J4"/>
<evidence type="ECO:0000313" key="3">
    <source>
        <dbReference type="Proteomes" id="UP001183607"/>
    </source>
</evidence>
<evidence type="ECO:0000256" key="1">
    <source>
        <dbReference type="SAM" id="MobiDB-lite"/>
    </source>
</evidence>
<comment type="caution">
    <text evidence="2">The sequence shown here is derived from an EMBL/GenBank/DDBJ whole genome shotgun (WGS) entry which is preliminary data.</text>
</comment>
<proteinExistence type="predicted"/>
<protein>
    <submittedName>
        <fullName evidence="2">Uncharacterized protein</fullName>
    </submittedName>
</protein>
<gene>
    <name evidence="2" type="ORF">RM574_21625</name>
</gene>
<dbReference type="Proteomes" id="UP001183607">
    <property type="component" value="Unassembled WGS sequence"/>
</dbReference>
<organism evidence="2 3">
    <name type="scientific">Streptomyces evansiae</name>
    <dbReference type="NCBI Taxonomy" id="3075535"/>
    <lineage>
        <taxon>Bacteria</taxon>
        <taxon>Bacillati</taxon>
        <taxon>Actinomycetota</taxon>
        <taxon>Actinomycetes</taxon>
        <taxon>Kitasatosporales</taxon>
        <taxon>Streptomycetaceae</taxon>
        <taxon>Streptomyces</taxon>
    </lineage>
</organism>
<dbReference type="RefSeq" id="WP_093854738.1">
    <property type="nucleotide sequence ID" value="NZ_JAVRER010000038.1"/>
</dbReference>
<feature type="region of interest" description="Disordered" evidence="1">
    <location>
        <begin position="36"/>
        <end position="57"/>
    </location>
</feature>
<evidence type="ECO:0000313" key="2">
    <source>
        <dbReference type="EMBL" id="MDT0418089.1"/>
    </source>
</evidence>
<sequence length="162" mass="17387">MTAGPPHEVSSLEELQQLAELVDVVYYEVSGRRTDGFDTSETVDGTEGEAEGPAGDDHADIRLMQRMEGNRLAVRTRALVVTSEGRLVADVAALFRTPEPVRIPATIAKRFAAVIATPVTRPYLREAIHQSAVKLGIAAPLLPVLDLEDIGLLPPAPARTPS</sequence>